<dbReference type="AlphaFoldDB" id="A0A8X6I418"/>
<evidence type="ECO:0000313" key="3">
    <source>
        <dbReference type="Proteomes" id="UP000887013"/>
    </source>
</evidence>
<name>A0A8X6I418_NEPPI</name>
<evidence type="ECO:0000256" key="1">
    <source>
        <dbReference type="SAM" id="MobiDB-lite"/>
    </source>
</evidence>
<organism evidence="2 3">
    <name type="scientific">Nephila pilipes</name>
    <name type="common">Giant wood spider</name>
    <name type="synonym">Nephila maculata</name>
    <dbReference type="NCBI Taxonomy" id="299642"/>
    <lineage>
        <taxon>Eukaryota</taxon>
        <taxon>Metazoa</taxon>
        <taxon>Ecdysozoa</taxon>
        <taxon>Arthropoda</taxon>
        <taxon>Chelicerata</taxon>
        <taxon>Arachnida</taxon>
        <taxon>Araneae</taxon>
        <taxon>Araneomorphae</taxon>
        <taxon>Entelegynae</taxon>
        <taxon>Araneoidea</taxon>
        <taxon>Nephilidae</taxon>
        <taxon>Nephila</taxon>
    </lineage>
</organism>
<keyword evidence="3" id="KW-1185">Reference proteome</keyword>
<dbReference type="OrthoDB" id="10468231at2759"/>
<dbReference type="Proteomes" id="UP000887013">
    <property type="component" value="Unassembled WGS sequence"/>
</dbReference>
<accession>A0A8X6I418</accession>
<sequence>MRTDQKNNVSPGNKWSLKILENSRAISSTGILPLLNRWSRFASGFSVEEREEGRERVSPYGVRIRGGSPRDFSKNSRSNF</sequence>
<dbReference type="EMBL" id="BMAW01041703">
    <property type="protein sequence ID" value="GFS30319.1"/>
    <property type="molecule type" value="Genomic_DNA"/>
</dbReference>
<feature type="region of interest" description="Disordered" evidence="1">
    <location>
        <begin position="56"/>
        <end position="80"/>
    </location>
</feature>
<reference evidence="2" key="1">
    <citation type="submission" date="2020-08" db="EMBL/GenBank/DDBJ databases">
        <title>Multicomponent nature underlies the extraordinary mechanical properties of spider dragline silk.</title>
        <authorList>
            <person name="Kono N."/>
            <person name="Nakamura H."/>
            <person name="Mori M."/>
            <person name="Yoshida Y."/>
            <person name="Ohtoshi R."/>
            <person name="Malay A.D."/>
            <person name="Moran D.A.P."/>
            <person name="Tomita M."/>
            <person name="Numata K."/>
            <person name="Arakawa K."/>
        </authorList>
    </citation>
    <scope>NUCLEOTIDE SEQUENCE</scope>
</reference>
<comment type="caution">
    <text evidence="2">The sequence shown here is derived from an EMBL/GenBank/DDBJ whole genome shotgun (WGS) entry which is preliminary data.</text>
</comment>
<evidence type="ECO:0000313" key="2">
    <source>
        <dbReference type="EMBL" id="GFS30319.1"/>
    </source>
</evidence>
<proteinExistence type="predicted"/>
<protein>
    <submittedName>
        <fullName evidence="2">Uncharacterized protein</fullName>
    </submittedName>
</protein>
<gene>
    <name evidence="2" type="ORF">NPIL_671</name>
</gene>